<gene>
    <name evidence="2" type="ORF">LCGC14_0069690</name>
</gene>
<dbReference type="InterPro" id="IPR005944">
    <property type="entry name" value="Pro_iminopeptidase"/>
</dbReference>
<evidence type="ECO:0000313" key="2">
    <source>
        <dbReference type="EMBL" id="KKO05957.1"/>
    </source>
</evidence>
<dbReference type="EMBL" id="LAZR01000017">
    <property type="protein sequence ID" value="KKO05957.1"/>
    <property type="molecule type" value="Genomic_DNA"/>
</dbReference>
<reference evidence="2" key="1">
    <citation type="journal article" date="2015" name="Nature">
        <title>Complex archaea that bridge the gap between prokaryotes and eukaryotes.</title>
        <authorList>
            <person name="Spang A."/>
            <person name="Saw J.H."/>
            <person name="Jorgensen S.L."/>
            <person name="Zaremba-Niedzwiedzka K."/>
            <person name="Martijn J."/>
            <person name="Lind A.E."/>
            <person name="van Eijk R."/>
            <person name="Schleper C."/>
            <person name="Guy L."/>
            <person name="Ettema T.J."/>
        </authorList>
    </citation>
    <scope>NUCLEOTIDE SEQUENCE</scope>
</reference>
<protein>
    <recommendedName>
        <fullName evidence="1">AB hydrolase-1 domain-containing protein</fullName>
    </recommendedName>
</protein>
<dbReference type="GO" id="GO:0004177">
    <property type="term" value="F:aminopeptidase activity"/>
    <property type="evidence" value="ECO:0007669"/>
    <property type="project" value="UniProtKB-EC"/>
</dbReference>
<evidence type="ECO:0000259" key="1">
    <source>
        <dbReference type="Pfam" id="PF00561"/>
    </source>
</evidence>
<sequence length="463" mass="52895">MRIWKIFLFLIICTACKQTFKKEVLSGTLKVPANREKLDSPTMSLAYKVLKAKNIDSLKSPIVYLQGGPGGPTLIMENFWKNHPLRNDRDIILMDQRGTGLSEAICIESGEDAISILRKNLNKEEEFLALNKLMEDCKNSLAQKEIDFAKFTSKEIAADFEDLRKKLGYATWNLFGGSYGSRLGLTIMRDYPNSVKSAVLFSVFAPENNLLTDLGKNFEDSLFATLERCKNNKACSVRFPDLKLRLLTVLRELENDPLTIFFEEEEFILNARDAAFLIKMMLYDRSSIGSIPKFIEALEDRNSEPILEKLSDIIPLYRTINLAMSYSVIVNEELPFTDKNEVDTFFKTKSNLGNEYYPFDLNSLEKWHPFRAPTMENEPVISQIPTLMVSGDLDPVTPVRYAKEVLKNLENGYGVIFPDDSHSLFNSCFFQMTEDFYNDPTLKPNSECSSIRKPIEWNLSPSL</sequence>
<feature type="domain" description="AB hydrolase-1" evidence="1">
    <location>
        <begin position="61"/>
        <end position="425"/>
    </location>
</feature>
<dbReference type="PANTHER" id="PTHR43722:SF1">
    <property type="entry name" value="PROLINE IMINOPEPTIDASE"/>
    <property type="match status" value="1"/>
</dbReference>
<dbReference type="GO" id="GO:0006508">
    <property type="term" value="P:proteolysis"/>
    <property type="evidence" value="ECO:0007669"/>
    <property type="project" value="InterPro"/>
</dbReference>
<dbReference type="InterPro" id="IPR000073">
    <property type="entry name" value="AB_hydrolase_1"/>
</dbReference>
<organism evidence="2">
    <name type="scientific">marine sediment metagenome</name>
    <dbReference type="NCBI Taxonomy" id="412755"/>
    <lineage>
        <taxon>unclassified sequences</taxon>
        <taxon>metagenomes</taxon>
        <taxon>ecological metagenomes</taxon>
    </lineage>
</organism>
<proteinExistence type="predicted"/>
<dbReference type="InterPro" id="IPR029058">
    <property type="entry name" value="AB_hydrolase_fold"/>
</dbReference>
<name>A0A0F9Y240_9ZZZZ</name>
<dbReference type="Gene3D" id="3.40.50.1820">
    <property type="entry name" value="alpha/beta hydrolase"/>
    <property type="match status" value="1"/>
</dbReference>
<dbReference type="PANTHER" id="PTHR43722">
    <property type="entry name" value="PROLINE IMINOPEPTIDASE"/>
    <property type="match status" value="1"/>
</dbReference>
<dbReference type="Pfam" id="PF00561">
    <property type="entry name" value="Abhydrolase_1"/>
    <property type="match status" value="1"/>
</dbReference>
<accession>A0A0F9Y240</accession>
<dbReference type="GO" id="GO:0005737">
    <property type="term" value="C:cytoplasm"/>
    <property type="evidence" value="ECO:0007669"/>
    <property type="project" value="InterPro"/>
</dbReference>
<comment type="caution">
    <text evidence="2">The sequence shown here is derived from an EMBL/GenBank/DDBJ whole genome shotgun (WGS) entry which is preliminary data.</text>
</comment>
<dbReference type="SUPFAM" id="SSF53474">
    <property type="entry name" value="alpha/beta-Hydrolases"/>
    <property type="match status" value="1"/>
</dbReference>
<dbReference type="AlphaFoldDB" id="A0A0F9Y240"/>